<dbReference type="InterPro" id="IPR036866">
    <property type="entry name" value="RibonucZ/Hydroxyglut_hydro"/>
</dbReference>
<dbReference type="Proteomes" id="UP000244803">
    <property type="component" value="Chromosome 1"/>
</dbReference>
<sequence>MEVTLVCDCEDCHSTLIQVGCVNILCDIPFKLLNDFSEAIGESANCNFNSSCELYEKLNCSQIHVVLITHARGFQGLNLLSEYYDLSSTHIVCTRPVYVLSNIYYSTKNRKNGLRRTGKSSFYGFGTRRLISNLRETRYGSGSSEFSLLDFLNGNLLHPLSYNERLKIDLTVSSGYTRHGPLVNALDSGRLNDFSVQLSVVATSSGYCLGSCNYLIKHENVRERIIYLSKSSTRNRYTRPFDYSIFDDVTPEDVIIVANTVNGSTSNGTNSLSSGKSGDVNRGNGSVSIANTTDNGIHSGSNDSEMELKSEHKRQVKEELFSYGSEFDAVKVESEEADRPLFELEKLSVYCINAVLNGHNAIVPVDFNYEYLIDLFESLNQTIKMMKKQIYVYCLGDGVEEMFDYLDKCCDWVANKRSELTMHSEDPKSPFPDLEEMKNNNQFFYSDSLGGLSSVFREPSVLVVAVRHRRDFEDYFHNENNRFLILQPKYYPLQPSVAAVGAGGSIPDGITSPVSVGGAGGGGGSSYVSKGLNDRCVCTTVSLLTSMSNINVNAKVLVLSTINRHCKLHLDEVNVGYIRAGVKPEVLDKLEFFNLFANGGLKSSGTSTGGSSSVGADSVSNSSLRDAGIGFNKFRVDCSNIDDVVLTQLEDDTESKAVPTSDATTTSTATGTATTSTGTGTTTTTSTTTAVAKASGASASTQSTTPKKSKKSKLTKQPKSEDPAAEIPDDVDDAFLFGTYNYTSLVTELSKYFTEKVEVTQTGAGVTLTHSNFKISIGADSKSTLIETVNDKYRKCILKSLQQVLISI</sequence>
<dbReference type="OrthoDB" id="5600060at2759"/>
<name>A0A976QRQ9_THEOR</name>
<feature type="compositionally biased region" description="Low complexity" evidence="3">
    <location>
        <begin position="660"/>
        <end position="706"/>
    </location>
</feature>
<evidence type="ECO:0000313" key="5">
    <source>
        <dbReference type="Proteomes" id="UP000244803"/>
    </source>
</evidence>
<gene>
    <name evidence="4" type="ORF">MACJ_000497</name>
</gene>
<dbReference type="EMBL" id="CP056065">
    <property type="protein sequence ID" value="UKJ88054.1"/>
    <property type="molecule type" value="Genomic_DNA"/>
</dbReference>
<feature type="compositionally biased region" description="Low complexity" evidence="3">
    <location>
        <begin position="266"/>
        <end position="278"/>
    </location>
</feature>
<dbReference type="PANTHER" id="PTHR46094:SF1">
    <property type="entry name" value="INTEGRATOR COMPLEX SUBUNIT 9"/>
    <property type="match status" value="1"/>
</dbReference>
<evidence type="ECO:0000313" key="4">
    <source>
        <dbReference type="EMBL" id="UKJ88054.1"/>
    </source>
</evidence>
<feature type="compositionally biased region" description="Polar residues" evidence="3">
    <location>
        <begin position="283"/>
        <end position="303"/>
    </location>
</feature>
<feature type="region of interest" description="Disordered" evidence="3">
    <location>
        <begin position="653"/>
        <end position="727"/>
    </location>
</feature>
<feature type="region of interest" description="Disordered" evidence="3">
    <location>
        <begin position="266"/>
        <end position="309"/>
    </location>
</feature>
<keyword evidence="2" id="KW-0539">Nucleus</keyword>
<comment type="subcellular location">
    <subcellularLocation>
        <location evidence="1">Nucleus</location>
    </subcellularLocation>
</comment>
<dbReference type="SUPFAM" id="SSF56281">
    <property type="entry name" value="Metallo-hydrolase/oxidoreductase"/>
    <property type="match status" value="1"/>
</dbReference>
<protein>
    <submittedName>
        <fullName evidence="4">Uncharacterized protein</fullName>
    </submittedName>
</protein>
<reference evidence="4" key="1">
    <citation type="submission" date="2022-07" db="EMBL/GenBank/DDBJ databases">
        <title>Evaluation of T. orientalis genome assembly methods using nanopore sequencing and analysis of variation between genomes.</title>
        <authorList>
            <person name="Yam J."/>
            <person name="Micallef M.L."/>
            <person name="Liu M."/>
            <person name="Djordjevic S.P."/>
            <person name="Bogema D.R."/>
            <person name="Jenkins C."/>
        </authorList>
    </citation>
    <scope>NUCLEOTIDE SEQUENCE</scope>
    <source>
        <strain evidence="4">Fish Creek</strain>
    </source>
</reference>
<dbReference type="InterPro" id="IPR027074">
    <property type="entry name" value="Integrator_9su"/>
</dbReference>
<feature type="compositionally biased region" description="Basic residues" evidence="3">
    <location>
        <begin position="707"/>
        <end position="716"/>
    </location>
</feature>
<dbReference type="PANTHER" id="PTHR46094">
    <property type="entry name" value="INTEGRATOR COMPLEX SUBUNIT 9"/>
    <property type="match status" value="1"/>
</dbReference>
<evidence type="ECO:0000256" key="3">
    <source>
        <dbReference type="SAM" id="MobiDB-lite"/>
    </source>
</evidence>
<dbReference type="GO" id="GO:0034472">
    <property type="term" value="P:snRNA 3'-end processing"/>
    <property type="evidence" value="ECO:0007669"/>
    <property type="project" value="TreeGrafter"/>
</dbReference>
<accession>A0A976QRQ9</accession>
<evidence type="ECO:0000256" key="1">
    <source>
        <dbReference type="ARBA" id="ARBA00004123"/>
    </source>
</evidence>
<proteinExistence type="predicted"/>
<dbReference type="AlphaFoldDB" id="A0A976QRQ9"/>
<dbReference type="Gene3D" id="3.60.15.10">
    <property type="entry name" value="Ribonuclease Z/Hydroxyacylglutathione hydrolase-like"/>
    <property type="match status" value="1"/>
</dbReference>
<organism evidence="4 5">
    <name type="scientific">Theileria orientalis</name>
    <dbReference type="NCBI Taxonomy" id="68886"/>
    <lineage>
        <taxon>Eukaryota</taxon>
        <taxon>Sar</taxon>
        <taxon>Alveolata</taxon>
        <taxon>Apicomplexa</taxon>
        <taxon>Aconoidasida</taxon>
        <taxon>Piroplasmida</taxon>
        <taxon>Theileriidae</taxon>
        <taxon>Theileria</taxon>
    </lineage>
</organism>
<evidence type="ECO:0000256" key="2">
    <source>
        <dbReference type="ARBA" id="ARBA00023242"/>
    </source>
</evidence>
<dbReference type="GO" id="GO:0032039">
    <property type="term" value="C:integrator complex"/>
    <property type="evidence" value="ECO:0007669"/>
    <property type="project" value="InterPro"/>
</dbReference>